<protein>
    <submittedName>
        <fullName evidence="1">Uncharacterized protein</fullName>
    </submittedName>
</protein>
<organism evidence="1 2">
    <name type="scientific">Kitasatospora herbaricolor</name>
    <dbReference type="NCBI Taxonomy" id="68217"/>
    <lineage>
        <taxon>Bacteria</taxon>
        <taxon>Bacillati</taxon>
        <taxon>Actinomycetota</taxon>
        <taxon>Actinomycetes</taxon>
        <taxon>Kitasatosporales</taxon>
        <taxon>Streptomycetaceae</taxon>
        <taxon>Kitasatospora</taxon>
    </lineage>
</organism>
<reference evidence="1 2" key="1">
    <citation type="submission" date="2022-10" db="EMBL/GenBank/DDBJ databases">
        <title>The complete genomes of actinobacterial strains from the NBC collection.</title>
        <authorList>
            <person name="Joergensen T.S."/>
            <person name="Alvarez Arevalo M."/>
            <person name="Sterndorff E.B."/>
            <person name="Faurdal D."/>
            <person name="Vuksanovic O."/>
            <person name="Mourched A.-S."/>
            <person name="Charusanti P."/>
            <person name="Shaw S."/>
            <person name="Blin K."/>
            <person name="Weber T."/>
        </authorList>
    </citation>
    <scope>NUCLEOTIDE SEQUENCE [LARGE SCALE GENOMIC DNA]</scope>
    <source>
        <strain evidence="1 2">NBC_01247</strain>
    </source>
</reference>
<name>A0ABZ1WGU0_9ACTN</name>
<keyword evidence="2" id="KW-1185">Reference proteome</keyword>
<proteinExistence type="predicted"/>
<sequence length="103" mass="10534">MPGSPAVALNVSVVSVSAAAHCRRTSSSAQEAGVENLVPGAPETARDGQAALVEAITEAVRGGDDRTIGRLLARFAEPASIADLYALRDSLDTARPSGPHRQG</sequence>
<evidence type="ECO:0000313" key="1">
    <source>
        <dbReference type="EMBL" id="WUS60092.1"/>
    </source>
</evidence>
<dbReference type="EMBL" id="CP108482">
    <property type="protein sequence ID" value="WUS60092.1"/>
    <property type="molecule type" value="Genomic_DNA"/>
</dbReference>
<dbReference type="Proteomes" id="UP001432014">
    <property type="component" value="Chromosome"/>
</dbReference>
<accession>A0ABZ1WGU0</accession>
<dbReference type="RefSeq" id="WP_329493824.1">
    <property type="nucleotide sequence ID" value="NZ_CP108460.1"/>
</dbReference>
<evidence type="ECO:0000313" key="2">
    <source>
        <dbReference type="Proteomes" id="UP001432014"/>
    </source>
</evidence>
<gene>
    <name evidence="1" type="ORF">OG469_34135</name>
</gene>